<comment type="caution">
    <text evidence="2">The sequence shown here is derived from an EMBL/GenBank/DDBJ whole genome shotgun (WGS) entry which is preliminary data.</text>
</comment>
<dbReference type="Proteomes" id="UP000679725">
    <property type="component" value="Unassembled WGS sequence"/>
</dbReference>
<name>A0ABM8UXQ4_9BACT</name>
<dbReference type="RefSeq" id="WP_215236315.1">
    <property type="nucleotide sequence ID" value="NZ_CAJRAU010000010.1"/>
</dbReference>
<accession>A0ABM8UXQ4</accession>
<keyword evidence="3" id="KW-1185">Reference proteome</keyword>
<organism evidence="2 3">
    <name type="scientific">Dyadobacter linearis</name>
    <dbReference type="NCBI Taxonomy" id="2823330"/>
    <lineage>
        <taxon>Bacteria</taxon>
        <taxon>Pseudomonadati</taxon>
        <taxon>Bacteroidota</taxon>
        <taxon>Cytophagia</taxon>
        <taxon>Cytophagales</taxon>
        <taxon>Spirosomataceae</taxon>
        <taxon>Dyadobacter</taxon>
    </lineage>
</organism>
<feature type="chain" id="PRO_5045233803" description="Outer membrane protein beta-barrel domain-containing protein" evidence="1">
    <location>
        <begin position="19"/>
        <end position="230"/>
    </location>
</feature>
<evidence type="ECO:0000313" key="2">
    <source>
        <dbReference type="EMBL" id="CAG5074375.1"/>
    </source>
</evidence>
<evidence type="ECO:0008006" key="4">
    <source>
        <dbReference type="Google" id="ProtNLM"/>
    </source>
</evidence>
<sequence>MKALHILPFFALILFSNAATGQRQSQVSAGIDLGSGFNSTSWAPSILYHEEISPNNVPWLRFGLGLRAWGYYAGRTNLYSKKSDSDYLEYDHVSANGVSFVAGVNLRFWRIDLGVNTDLIGASLGSRRRGYYDKLVGNGTGRPNYGQWLSTSPVILNLVPLALKNYNGQSEVYARIFLTKRFGLKLGYVHGQIAYHTRERNNTKVLLDNSQRRAYNFYGLPYAAVSFPIY</sequence>
<reference evidence="2 3" key="1">
    <citation type="submission" date="2021-04" db="EMBL/GenBank/DDBJ databases">
        <authorList>
            <person name="Rodrigo-Torres L."/>
            <person name="Arahal R. D."/>
            <person name="Lucena T."/>
        </authorList>
    </citation>
    <scope>NUCLEOTIDE SEQUENCE [LARGE SCALE GENOMIC DNA]</scope>
    <source>
        <strain evidence="2 3">CECT 9623</strain>
    </source>
</reference>
<keyword evidence="1" id="KW-0732">Signal</keyword>
<dbReference type="EMBL" id="CAJRAU010000010">
    <property type="protein sequence ID" value="CAG5074375.1"/>
    <property type="molecule type" value="Genomic_DNA"/>
</dbReference>
<gene>
    <name evidence="2" type="ORF">DYBT9623_05068</name>
</gene>
<protein>
    <recommendedName>
        <fullName evidence="4">Outer membrane protein beta-barrel domain-containing protein</fullName>
    </recommendedName>
</protein>
<evidence type="ECO:0000256" key="1">
    <source>
        <dbReference type="SAM" id="SignalP"/>
    </source>
</evidence>
<feature type="signal peptide" evidence="1">
    <location>
        <begin position="1"/>
        <end position="18"/>
    </location>
</feature>
<evidence type="ECO:0000313" key="3">
    <source>
        <dbReference type="Proteomes" id="UP000679725"/>
    </source>
</evidence>
<proteinExistence type="predicted"/>